<proteinExistence type="predicted"/>
<protein>
    <submittedName>
        <fullName evidence="2">Uncharacterized protein</fullName>
    </submittedName>
</protein>
<feature type="compositionally biased region" description="Low complexity" evidence="1">
    <location>
        <begin position="177"/>
        <end position="187"/>
    </location>
</feature>
<organism evidence="2 3">
    <name type="scientific">Psilocybe cf. subviscida</name>
    <dbReference type="NCBI Taxonomy" id="2480587"/>
    <lineage>
        <taxon>Eukaryota</taxon>
        <taxon>Fungi</taxon>
        <taxon>Dikarya</taxon>
        <taxon>Basidiomycota</taxon>
        <taxon>Agaricomycotina</taxon>
        <taxon>Agaricomycetes</taxon>
        <taxon>Agaricomycetidae</taxon>
        <taxon>Agaricales</taxon>
        <taxon>Agaricineae</taxon>
        <taxon>Strophariaceae</taxon>
        <taxon>Psilocybe</taxon>
    </lineage>
</organism>
<gene>
    <name evidence="2" type="ORF">D9619_006319</name>
</gene>
<keyword evidence="3" id="KW-1185">Reference proteome</keyword>
<feature type="compositionally biased region" description="Basic and acidic residues" evidence="1">
    <location>
        <begin position="158"/>
        <end position="171"/>
    </location>
</feature>
<comment type="caution">
    <text evidence="2">The sequence shown here is derived from an EMBL/GenBank/DDBJ whole genome shotgun (WGS) entry which is preliminary data.</text>
</comment>
<evidence type="ECO:0000256" key="1">
    <source>
        <dbReference type="SAM" id="MobiDB-lite"/>
    </source>
</evidence>
<feature type="region of interest" description="Disordered" evidence="1">
    <location>
        <begin position="126"/>
        <end position="197"/>
    </location>
</feature>
<dbReference type="Proteomes" id="UP000567179">
    <property type="component" value="Unassembled WGS sequence"/>
</dbReference>
<evidence type="ECO:0000313" key="2">
    <source>
        <dbReference type="EMBL" id="KAF5316825.1"/>
    </source>
</evidence>
<dbReference type="AlphaFoldDB" id="A0A8H5EY25"/>
<dbReference type="OrthoDB" id="3364905at2759"/>
<feature type="compositionally biased region" description="Polar residues" evidence="1">
    <location>
        <begin position="29"/>
        <end position="49"/>
    </location>
</feature>
<feature type="region of interest" description="Disordered" evidence="1">
    <location>
        <begin position="449"/>
        <end position="468"/>
    </location>
</feature>
<name>A0A8H5EY25_9AGAR</name>
<feature type="region of interest" description="Disordered" evidence="1">
    <location>
        <begin position="293"/>
        <end position="368"/>
    </location>
</feature>
<evidence type="ECO:0000313" key="3">
    <source>
        <dbReference type="Proteomes" id="UP000567179"/>
    </source>
</evidence>
<reference evidence="2 3" key="1">
    <citation type="journal article" date="2020" name="ISME J.">
        <title>Uncovering the hidden diversity of litter-decomposition mechanisms in mushroom-forming fungi.</title>
        <authorList>
            <person name="Floudas D."/>
            <person name="Bentzer J."/>
            <person name="Ahren D."/>
            <person name="Johansson T."/>
            <person name="Persson P."/>
            <person name="Tunlid A."/>
        </authorList>
    </citation>
    <scope>NUCLEOTIDE SEQUENCE [LARGE SCALE GENOMIC DNA]</scope>
    <source>
        <strain evidence="2 3">CBS 101986</strain>
    </source>
</reference>
<feature type="compositionally biased region" description="Basic and acidic residues" evidence="1">
    <location>
        <begin position="188"/>
        <end position="197"/>
    </location>
</feature>
<dbReference type="EMBL" id="JAACJJ010000042">
    <property type="protein sequence ID" value="KAF5316825.1"/>
    <property type="molecule type" value="Genomic_DNA"/>
</dbReference>
<feature type="region of interest" description="Disordered" evidence="1">
    <location>
        <begin position="1"/>
        <end position="62"/>
    </location>
</feature>
<accession>A0A8H5EY25</accession>
<sequence length="501" mass="55097">MPHYNPSDDLYSNSQMLAPPSPFRKPNSRHNLSAQRSSTSLRNPSTLSLGTEEESDNGRHHSLAHELAVALMPEPSAGSKLLAEEFGIEFDEGAEGIDDTTSNHHSELSAEDFSFANPGFADRGFADPGFSDPTFADPGVPSFASELATSASDASSYPEHDGPRQERHEYEYEYDDPSFSSAAPSSSRLREEEKKPEQDAMLILAQDLESTEKFLGHLRSVDSDHGSGSQQQHVPALEGLASDIIGTINASIREREGHVRDLLEYDREIKKIAAALGGSDILGQLDELPYEEDLIDKPPRPDVSRNNSRNVTLDPVEEEPRSPAVRYRHSRTTSDWDFEADRRLGDEEDDTTTEPATSPIKDTFPPPPSLHVTPTPASVVPQLNHLRSITASLVSSLSTISEQAQVNGAATTEAGRKIRALKNKIGTWRTEWDSAERSRIKIERWEAGIGEGDGGDAQDTTPMTPTRSKRIDGRKIVEEHLRAFKIAVEEASLKTQAIMAR</sequence>